<dbReference type="SUPFAM" id="SSF54768">
    <property type="entry name" value="dsRNA-binding domain-like"/>
    <property type="match status" value="1"/>
</dbReference>
<keyword evidence="4 9" id="KW-0507">mRNA processing</keyword>
<evidence type="ECO:0000313" key="13">
    <source>
        <dbReference type="EMBL" id="PWE18035.1"/>
    </source>
</evidence>
<proteinExistence type="inferred from homology"/>
<evidence type="ECO:0000256" key="4">
    <source>
        <dbReference type="ARBA" id="ARBA00022664"/>
    </source>
</evidence>
<dbReference type="AlphaFoldDB" id="A0A2U2BVI7"/>
<keyword evidence="5 9" id="KW-0540">Nuclease</keyword>
<dbReference type="CDD" id="cd10845">
    <property type="entry name" value="DSRM_RNAse_III_family"/>
    <property type="match status" value="1"/>
</dbReference>
<dbReference type="SMART" id="SM00358">
    <property type="entry name" value="DSRM"/>
    <property type="match status" value="1"/>
</dbReference>
<feature type="active site" evidence="9">
    <location>
        <position position="121"/>
    </location>
</feature>
<comment type="caution">
    <text evidence="13">The sequence shown here is derived from an EMBL/GenBank/DDBJ whole genome shotgun (WGS) entry which is preliminary data.</text>
</comment>
<keyword evidence="6 9" id="KW-0255">Endonuclease</keyword>
<dbReference type="GO" id="GO:0006397">
    <property type="term" value="P:mRNA processing"/>
    <property type="evidence" value="ECO:0007669"/>
    <property type="project" value="UniProtKB-UniRule"/>
</dbReference>
<feature type="domain" description="RNase III" evidence="12">
    <location>
        <begin position="5"/>
        <end position="132"/>
    </location>
</feature>
<dbReference type="RefSeq" id="WP_109252389.1">
    <property type="nucleotide sequence ID" value="NZ_QEXV01000002.1"/>
</dbReference>
<dbReference type="NCBIfam" id="TIGR02191">
    <property type="entry name" value="RNaseIII"/>
    <property type="match status" value="1"/>
</dbReference>
<evidence type="ECO:0000256" key="10">
    <source>
        <dbReference type="SAM" id="MobiDB-lite"/>
    </source>
</evidence>
<evidence type="ECO:0000256" key="9">
    <source>
        <dbReference type="HAMAP-Rule" id="MF_00104"/>
    </source>
</evidence>
<dbReference type="GO" id="GO:0006364">
    <property type="term" value="P:rRNA processing"/>
    <property type="evidence" value="ECO:0007669"/>
    <property type="project" value="UniProtKB-UniRule"/>
</dbReference>
<organism evidence="13 14">
    <name type="scientific">Marinicauda salina</name>
    <dbReference type="NCBI Taxonomy" id="2135793"/>
    <lineage>
        <taxon>Bacteria</taxon>
        <taxon>Pseudomonadati</taxon>
        <taxon>Pseudomonadota</taxon>
        <taxon>Alphaproteobacteria</taxon>
        <taxon>Maricaulales</taxon>
        <taxon>Maricaulaceae</taxon>
        <taxon>Marinicauda</taxon>
    </lineage>
</organism>
<dbReference type="CDD" id="cd00593">
    <property type="entry name" value="RIBOc"/>
    <property type="match status" value="1"/>
</dbReference>
<dbReference type="GO" id="GO:0008033">
    <property type="term" value="P:tRNA processing"/>
    <property type="evidence" value="ECO:0007669"/>
    <property type="project" value="UniProtKB-KW"/>
</dbReference>
<name>A0A2U2BVI7_9PROT</name>
<evidence type="ECO:0000256" key="1">
    <source>
        <dbReference type="ARBA" id="ARBA00000109"/>
    </source>
</evidence>
<comment type="subcellular location">
    <subcellularLocation>
        <location evidence="9">Cytoplasm</location>
    </subcellularLocation>
</comment>
<comment type="cofactor">
    <cofactor evidence="9">
        <name>Mg(2+)</name>
        <dbReference type="ChEBI" id="CHEBI:18420"/>
    </cofactor>
</comment>
<keyword evidence="3 9" id="KW-0698">rRNA processing</keyword>
<evidence type="ECO:0000256" key="3">
    <source>
        <dbReference type="ARBA" id="ARBA00022552"/>
    </source>
</evidence>
<dbReference type="Pfam" id="PF00035">
    <property type="entry name" value="dsrm"/>
    <property type="match status" value="1"/>
</dbReference>
<dbReference type="SUPFAM" id="SSF69065">
    <property type="entry name" value="RNase III domain-like"/>
    <property type="match status" value="1"/>
</dbReference>
<comment type="similarity">
    <text evidence="2">Belongs to the ribonuclease III family.</text>
</comment>
<keyword evidence="8 9" id="KW-0694">RNA-binding</keyword>
<dbReference type="Gene3D" id="1.10.1520.10">
    <property type="entry name" value="Ribonuclease III domain"/>
    <property type="match status" value="1"/>
</dbReference>
<dbReference type="InterPro" id="IPR000999">
    <property type="entry name" value="RNase_III_dom"/>
</dbReference>
<evidence type="ECO:0000256" key="2">
    <source>
        <dbReference type="ARBA" id="ARBA00010183"/>
    </source>
</evidence>
<dbReference type="EMBL" id="QEXV01000002">
    <property type="protein sequence ID" value="PWE18035.1"/>
    <property type="molecule type" value="Genomic_DNA"/>
</dbReference>
<dbReference type="PROSITE" id="PS00517">
    <property type="entry name" value="RNASE_3_1"/>
    <property type="match status" value="1"/>
</dbReference>
<dbReference type="PROSITE" id="PS50142">
    <property type="entry name" value="RNASE_3_2"/>
    <property type="match status" value="1"/>
</dbReference>
<keyword evidence="9" id="KW-0460">Magnesium</keyword>
<dbReference type="InterPro" id="IPR014720">
    <property type="entry name" value="dsRBD_dom"/>
</dbReference>
<comment type="catalytic activity">
    <reaction evidence="1 9">
        <text>Endonucleolytic cleavage to 5'-phosphomonoester.</text>
        <dbReference type="EC" id="3.1.26.3"/>
    </reaction>
</comment>
<dbReference type="InterPro" id="IPR011907">
    <property type="entry name" value="RNase_III"/>
</dbReference>
<keyword evidence="9" id="KW-0479">Metal-binding</keyword>
<dbReference type="FunFam" id="1.10.1520.10:FF:000001">
    <property type="entry name" value="Ribonuclease 3"/>
    <property type="match status" value="1"/>
</dbReference>
<dbReference type="OrthoDB" id="9805026at2"/>
<dbReference type="EC" id="3.1.26.3" evidence="9"/>
<dbReference type="GO" id="GO:0010468">
    <property type="term" value="P:regulation of gene expression"/>
    <property type="evidence" value="ECO:0007669"/>
    <property type="project" value="TreeGrafter"/>
</dbReference>
<dbReference type="PANTHER" id="PTHR11207:SF0">
    <property type="entry name" value="RIBONUCLEASE 3"/>
    <property type="match status" value="1"/>
</dbReference>
<dbReference type="Proteomes" id="UP000245168">
    <property type="component" value="Unassembled WGS sequence"/>
</dbReference>
<evidence type="ECO:0000256" key="6">
    <source>
        <dbReference type="ARBA" id="ARBA00022759"/>
    </source>
</evidence>
<dbReference type="GO" id="GO:0003725">
    <property type="term" value="F:double-stranded RNA binding"/>
    <property type="evidence" value="ECO:0007669"/>
    <property type="project" value="TreeGrafter"/>
</dbReference>
<feature type="domain" description="DRBM" evidence="11">
    <location>
        <begin position="157"/>
        <end position="226"/>
    </location>
</feature>
<sequence length="229" mass="24700">MADTLDLFQDEIGYRFGGAGLLELALTHASHGDGRARSQSNERLEFLGDRVLGLLAAERLYEAFGEMDEGGLAHRLNAIVNKDACARAAERCNLGAALRLSPAEERLGGREKPSILADACEAVIGALYLDGGLEAARDFFERYWGEDLDGLLRRPKDPKSRLQEWAAQRGLGTPAYETVGRKGPDHRPVFTVSVSLPGAGEATGEGASKQDAQRAAAAALLEKEHVDER</sequence>
<feature type="binding site" evidence="9">
    <location>
        <position position="121"/>
    </location>
    <ligand>
        <name>Mg(2+)</name>
        <dbReference type="ChEBI" id="CHEBI:18420"/>
    </ligand>
</feature>
<keyword evidence="9" id="KW-0963">Cytoplasm</keyword>
<dbReference type="PANTHER" id="PTHR11207">
    <property type="entry name" value="RIBONUCLEASE III"/>
    <property type="match status" value="1"/>
</dbReference>
<dbReference type="GO" id="GO:0046872">
    <property type="term" value="F:metal ion binding"/>
    <property type="evidence" value="ECO:0007669"/>
    <property type="project" value="UniProtKB-KW"/>
</dbReference>
<feature type="active site" evidence="9">
    <location>
        <position position="49"/>
    </location>
</feature>
<evidence type="ECO:0000259" key="11">
    <source>
        <dbReference type="PROSITE" id="PS50137"/>
    </source>
</evidence>
<gene>
    <name evidence="9 13" type="primary">rnc</name>
    <name evidence="13" type="ORF">DDZ18_05135</name>
</gene>
<dbReference type="Gene3D" id="3.30.160.20">
    <property type="match status" value="1"/>
</dbReference>
<feature type="binding site" evidence="9">
    <location>
        <position position="118"/>
    </location>
    <ligand>
        <name>Mg(2+)</name>
        <dbReference type="ChEBI" id="CHEBI:18420"/>
    </ligand>
</feature>
<dbReference type="PROSITE" id="PS50137">
    <property type="entry name" value="DS_RBD"/>
    <property type="match status" value="1"/>
</dbReference>
<comment type="function">
    <text evidence="9">Digests double-stranded RNA. Involved in the processing of primary rRNA transcript to yield the immediate precursors to the large and small rRNAs (23S and 16S). Processes some mRNAs, and tRNAs when they are encoded in the rRNA operon. Processes pre-crRNA and tracrRNA of type II CRISPR loci if present in the organism.</text>
</comment>
<accession>A0A2U2BVI7</accession>
<comment type="subunit">
    <text evidence="9">Homodimer.</text>
</comment>
<feature type="binding site" evidence="9">
    <location>
        <position position="45"/>
    </location>
    <ligand>
        <name>Mg(2+)</name>
        <dbReference type="ChEBI" id="CHEBI:18420"/>
    </ligand>
</feature>
<dbReference type="HAMAP" id="MF_00104">
    <property type="entry name" value="RNase_III"/>
    <property type="match status" value="1"/>
</dbReference>
<evidence type="ECO:0000256" key="5">
    <source>
        <dbReference type="ARBA" id="ARBA00022722"/>
    </source>
</evidence>
<dbReference type="GO" id="GO:0005737">
    <property type="term" value="C:cytoplasm"/>
    <property type="evidence" value="ECO:0007669"/>
    <property type="project" value="UniProtKB-SubCell"/>
</dbReference>
<evidence type="ECO:0000256" key="8">
    <source>
        <dbReference type="ARBA" id="ARBA00022884"/>
    </source>
</evidence>
<protein>
    <recommendedName>
        <fullName evidence="9">Ribonuclease 3</fullName>
        <ecNumber evidence="9">3.1.26.3</ecNumber>
    </recommendedName>
    <alternativeName>
        <fullName evidence="9">Ribonuclease III</fullName>
        <shortName evidence="9">RNase III</shortName>
    </alternativeName>
</protein>
<dbReference type="GO" id="GO:0019843">
    <property type="term" value="F:rRNA binding"/>
    <property type="evidence" value="ECO:0007669"/>
    <property type="project" value="UniProtKB-KW"/>
</dbReference>
<dbReference type="InterPro" id="IPR036389">
    <property type="entry name" value="RNase_III_sf"/>
</dbReference>
<evidence type="ECO:0000313" key="14">
    <source>
        <dbReference type="Proteomes" id="UP000245168"/>
    </source>
</evidence>
<keyword evidence="14" id="KW-1185">Reference proteome</keyword>
<dbReference type="Pfam" id="PF14622">
    <property type="entry name" value="Ribonucleas_3_3"/>
    <property type="match status" value="1"/>
</dbReference>
<keyword evidence="7 9" id="KW-0378">Hydrolase</keyword>
<reference evidence="14" key="1">
    <citation type="submission" date="2018-05" db="EMBL/GenBank/DDBJ databases">
        <authorList>
            <person name="Liu B.-T."/>
        </authorList>
    </citation>
    <scope>NUCLEOTIDE SEQUENCE [LARGE SCALE GENOMIC DNA]</scope>
    <source>
        <strain evidence="14">WD6-1</strain>
    </source>
</reference>
<dbReference type="SMART" id="SM00535">
    <property type="entry name" value="RIBOc"/>
    <property type="match status" value="1"/>
</dbReference>
<dbReference type="GO" id="GO:0004525">
    <property type="term" value="F:ribonuclease III activity"/>
    <property type="evidence" value="ECO:0007669"/>
    <property type="project" value="UniProtKB-UniRule"/>
</dbReference>
<evidence type="ECO:0000256" key="7">
    <source>
        <dbReference type="ARBA" id="ARBA00022801"/>
    </source>
</evidence>
<keyword evidence="9" id="KW-0819">tRNA processing</keyword>
<feature type="region of interest" description="Disordered" evidence="10">
    <location>
        <begin position="195"/>
        <end position="229"/>
    </location>
</feature>
<evidence type="ECO:0000259" key="12">
    <source>
        <dbReference type="PROSITE" id="PS50142"/>
    </source>
</evidence>
<keyword evidence="9" id="KW-0699">rRNA-binding</keyword>